<dbReference type="GO" id="GO:0004497">
    <property type="term" value="F:monooxygenase activity"/>
    <property type="evidence" value="ECO:0007669"/>
    <property type="project" value="UniProtKB-KW"/>
</dbReference>
<dbReference type="GO" id="GO:0016705">
    <property type="term" value="F:oxidoreductase activity, acting on paired donors, with incorporation or reduction of molecular oxygen"/>
    <property type="evidence" value="ECO:0007669"/>
    <property type="project" value="InterPro"/>
</dbReference>
<dbReference type="Pfam" id="PF00296">
    <property type="entry name" value="Bac_luciferase"/>
    <property type="match status" value="1"/>
</dbReference>
<dbReference type="AlphaFoldDB" id="A0AA35QZJ4"/>
<dbReference type="GO" id="GO:0005829">
    <property type="term" value="C:cytosol"/>
    <property type="evidence" value="ECO:0007669"/>
    <property type="project" value="TreeGrafter"/>
</dbReference>
<feature type="domain" description="Luciferase-like" evidence="3">
    <location>
        <begin position="2"/>
        <end position="202"/>
    </location>
</feature>
<dbReference type="SUPFAM" id="SSF51679">
    <property type="entry name" value="Bacterial luciferase-like"/>
    <property type="match status" value="1"/>
</dbReference>
<dbReference type="PANTHER" id="PTHR30137:SF8">
    <property type="entry name" value="BLR5498 PROTEIN"/>
    <property type="match status" value="1"/>
</dbReference>
<evidence type="ECO:0000313" key="5">
    <source>
        <dbReference type="Proteomes" id="UP001174909"/>
    </source>
</evidence>
<proteinExistence type="predicted"/>
<dbReference type="Proteomes" id="UP001174909">
    <property type="component" value="Unassembled WGS sequence"/>
</dbReference>
<reference evidence="4" key="1">
    <citation type="submission" date="2023-03" db="EMBL/GenBank/DDBJ databases">
        <authorList>
            <person name="Steffen K."/>
            <person name="Cardenas P."/>
        </authorList>
    </citation>
    <scope>NUCLEOTIDE SEQUENCE</scope>
</reference>
<dbReference type="Gene3D" id="3.20.20.30">
    <property type="entry name" value="Luciferase-like domain"/>
    <property type="match status" value="1"/>
</dbReference>
<keyword evidence="5" id="KW-1185">Reference proteome</keyword>
<evidence type="ECO:0000313" key="4">
    <source>
        <dbReference type="EMBL" id="CAI7998224.1"/>
    </source>
</evidence>
<dbReference type="PANTHER" id="PTHR30137">
    <property type="entry name" value="LUCIFERASE-LIKE MONOOXYGENASE"/>
    <property type="match status" value="1"/>
</dbReference>
<dbReference type="EMBL" id="CASHTH010000343">
    <property type="protein sequence ID" value="CAI7998224.1"/>
    <property type="molecule type" value="Genomic_DNA"/>
</dbReference>
<evidence type="ECO:0000259" key="3">
    <source>
        <dbReference type="Pfam" id="PF00296"/>
    </source>
</evidence>
<name>A0AA35QZJ4_GEOBA</name>
<dbReference type="InterPro" id="IPR050766">
    <property type="entry name" value="Bact_Lucif_Oxidored"/>
</dbReference>
<gene>
    <name evidence="4" type="ORF">GBAR_LOCUS2373</name>
</gene>
<evidence type="ECO:0000256" key="1">
    <source>
        <dbReference type="ARBA" id="ARBA00023002"/>
    </source>
</evidence>
<organism evidence="4 5">
    <name type="scientific">Geodia barretti</name>
    <name type="common">Barrett's horny sponge</name>
    <dbReference type="NCBI Taxonomy" id="519541"/>
    <lineage>
        <taxon>Eukaryota</taxon>
        <taxon>Metazoa</taxon>
        <taxon>Porifera</taxon>
        <taxon>Demospongiae</taxon>
        <taxon>Heteroscleromorpha</taxon>
        <taxon>Tetractinellida</taxon>
        <taxon>Astrophorina</taxon>
        <taxon>Geodiidae</taxon>
        <taxon>Geodia</taxon>
    </lineage>
</organism>
<comment type="caution">
    <text evidence="4">The sequence shown here is derived from an EMBL/GenBank/DDBJ whole genome shotgun (WGS) entry which is preliminary data.</text>
</comment>
<dbReference type="InterPro" id="IPR036661">
    <property type="entry name" value="Luciferase-like_sf"/>
</dbReference>
<protein>
    <recommendedName>
        <fullName evidence="3">Luciferase-like domain-containing protein</fullName>
    </recommendedName>
</protein>
<evidence type="ECO:0000256" key="2">
    <source>
        <dbReference type="ARBA" id="ARBA00023033"/>
    </source>
</evidence>
<keyword evidence="2" id="KW-0503">Monooxygenase</keyword>
<sequence length="245" mass="28272">MVEEYLQIIPGAWTEETFGFEGKHYQIPPREVIPKPVQKPHPPIWQAVSQESTAEKVGRQGLGCLAQTSVGLDRAENLIRIYRDAIADPEPVTKLVYPRVAGNTVGLCMEDRQKAFERAETIIDWYREQQRIRDSYVWQGYDPARVPEDYQWHYQRAVNADTARADEASSRKLIDEGGRFCIGDPDDCIKYIEDYERMGVDEIMPLFQVGPVAHSEVMETLRLFGKYIIPHFREKARREQLAADN</sequence>
<accession>A0AA35QZJ4</accession>
<dbReference type="InterPro" id="IPR011251">
    <property type="entry name" value="Luciferase-like_dom"/>
</dbReference>
<keyword evidence="1" id="KW-0560">Oxidoreductase</keyword>